<protein>
    <recommendedName>
        <fullName evidence="2">SusD/RagB family nutrient-binding outer membrane lipoprotein</fullName>
    </recommendedName>
</protein>
<dbReference type="AlphaFoldDB" id="A0A645B852"/>
<proteinExistence type="predicted"/>
<dbReference type="InterPro" id="IPR024302">
    <property type="entry name" value="SusD-like"/>
</dbReference>
<dbReference type="SUPFAM" id="SSF48452">
    <property type="entry name" value="TPR-like"/>
    <property type="match status" value="1"/>
</dbReference>
<reference evidence="1" key="1">
    <citation type="submission" date="2019-08" db="EMBL/GenBank/DDBJ databases">
        <authorList>
            <person name="Kucharzyk K."/>
            <person name="Murdoch R.W."/>
            <person name="Higgins S."/>
            <person name="Loffler F."/>
        </authorList>
    </citation>
    <scope>NUCLEOTIDE SEQUENCE</scope>
</reference>
<accession>A0A645B852</accession>
<comment type="caution">
    <text evidence="1">The sequence shown here is derived from an EMBL/GenBank/DDBJ whole genome shotgun (WGS) entry which is preliminary data.</text>
</comment>
<organism evidence="1">
    <name type="scientific">bioreactor metagenome</name>
    <dbReference type="NCBI Taxonomy" id="1076179"/>
    <lineage>
        <taxon>unclassified sequences</taxon>
        <taxon>metagenomes</taxon>
        <taxon>ecological metagenomes</taxon>
    </lineage>
</organism>
<evidence type="ECO:0008006" key="2">
    <source>
        <dbReference type="Google" id="ProtNLM"/>
    </source>
</evidence>
<dbReference type="EMBL" id="VSSQ01018458">
    <property type="protein sequence ID" value="MPM61649.1"/>
    <property type="molecule type" value="Genomic_DNA"/>
</dbReference>
<sequence>MEKWGIPSADIQNYVNALPAANQQNVLNQKYIALFTQFLESWSEYRRTGYPNFLVKRNDVVFNGIVEGENVSYTFNPLFGDGGVPSRFYYPVKEQTVNKESYQEAIASQGGDVIETKLWIFK</sequence>
<evidence type="ECO:0000313" key="1">
    <source>
        <dbReference type="EMBL" id="MPM61649.1"/>
    </source>
</evidence>
<gene>
    <name evidence="1" type="ORF">SDC9_108509</name>
</gene>
<name>A0A645B852_9ZZZZ</name>
<dbReference type="Pfam" id="PF12741">
    <property type="entry name" value="SusD-like"/>
    <property type="match status" value="1"/>
</dbReference>
<dbReference type="Gene3D" id="1.25.40.390">
    <property type="match status" value="1"/>
</dbReference>
<dbReference type="InterPro" id="IPR011990">
    <property type="entry name" value="TPR-like_helical_dom_sf"/>
</dbReference>